<organism evidence="8 9">
    <name type="scientific">Adhaeribacter arboris</name>
    <dbReference type="NCBI Taxonomy" id="2072846"/>
    <lineage>
        <taxon>Bacteria</taxon>
        <taxon>Pseudomonadati</taxon>
        <taxon>Bacteroidota</taxon>
        <taxon>Cytophagia</taxon>
        <taxon>Cytophagales</taxon>
        <taxon>Hymenobacteraceae</taxon>
        <taxon>Adhaeribacter</taxon>
    </lineage>
</organism>
<evidence type="ECO:0000256" key="5">
    <source>
        <dbReference type="ARBA" id="ARBA00023004"/>
    </source>
</evidence>
<dbReference type="InterPro" id="IPR036909">
    <property type="entry name" value="Cyt_c-like_dom_sf"/>
</dbReference>
<keyword evidence="9" id="KW-1185">Reference proteome</keyword>
<reference evidence="8 9" key="1">
    <citation type="submission" date="2018-03" db="EMBL/GenBank/DDBJ databases">
        <title>Adhaeribacter sp. HMF7605 Genome sequencing and assembly.</title>
        <authorList>
            <person name="Kang H."/>
            <person name="Kang J."/>
            <person name="Cha I."/>
            <person name="Kim H."/>
            <person name="Joh K."/>
        </authorList>
    </citation>
    <scope>NUCLEOTIDE SEQUENCE [LARGE SCALE GENOMIC DNA]</scope>
    <source>
        <strain evidence="8 9">HMF7605</strain>
    </source>
</reference>
<keyword evidence="5 6" id="KW-0408">Iron</keyword>
<dbReference type="EMBL" id="PYFT01000002">
    <property type="protein sequence ID" value="PSR51898.1"/>
    <property type="molecule type" value="Genomic_DNA"/>
</dbReference>
<evidence type="ECO:0000256" key="1">
    <source>
        <dbReference type="ARBA" id="ARBA00022448"/>
    </source>
</evidence>
<proteinExistence type="predicted"/>
<dbReference type="Pfam" id="PF00034">
    <property type="entry name" value="Cytochrom_C"/>
    <property type="match status" value="2"/>
</dbReference>
<evidence type="ECO:0000256" key="2">
    <source>
        <dbReference type="ARBA" id="ARBA00022617"/>
    </source>
</evidence>
<dbReference type="PANTHER" id="PTHR37823:SF1">
    <property type="entry name" value="CYTOCHROME C-553-LIKE"/>
    <property type="match status" value="1"/>
</dbReference>
<dbReference type="SUPFAM" id="SSF46626">
    <property type="entry name" value="Cytochrome c"/>
    <property type="match status" value="2"/>
</dbReference>
<dbReference type="GO" id="GO:0046872">
    <property type="term" value="F:metal ion binding"/>
    <property type="evidence" value="ECO:0007669"/>
    <property type="project" value="UniProtKB-KW"/>
</dbReference>
<accession>A0A2T2Y901</accession>
<dbReference type="InterPro" id="IPR051811">
    <property type="entry name" value="Cytochrome_c550/c551-like"/>
</dbReference>
<name>A0A2T2Y901_9BACT</name>
<dbReference type="Proteomes" id="UP000240357">
    <property type="component" value="Unassembled WGS sequence"/>
</dbReference>
<protein>
    <recommendedName>
        <fullName evidence="7">Cytochrome c domain-containing protein</fullName>
    </recommendedName>
</protein>
<dbReference type="Gene3D" id="1.10.760.10">
    <property type="entry name" value="Cytochrome c-like domain"/>
    <property type="match status" value="2"/>
</dbReference>
<evidence type="ECO:0000259" key="7">
    <source>
        <dbReference type="PROSITE" id="PS51007"/>
    </source>
</evidence>
<evidence type="ECO:0000256" key="3">
    <source>
        <dbReference type="ARBA" id="ARBA00022723"/>
    </source>
</evidence>
<keyword evidence="3 6" id="KW-0479">Metal-binding</keyword>
<gene>
    <name evidence="8" type="ORF">AHMF7605_28730</name>
</gene>
<keyword evidence="1" id="KW-0813">Transport</keyword>
<keyword evidence="4" id="KW-0249">Electron transport</keyword>
<dbReference type="GO" id="GO:0020037">
    <property type="term" value="F:heme binding"/>
    <property type="evidence" value="ECO:0007669"/>
    <property type="project" value="InterPro"/>
</dbReference>
<dbReference type="GO" id="GO:0009055">
    <property type="term" value="F:electron transfer activity"/>
    <property type="evidence" value="ECO:0007669"/>
    <property type="project" value="InterPro"/>
</dbReference>
<evidence type="ECO:0000256" key="6">
    <source>
        <dbReference type="PROSITE-ProRule" id="PRU00433"/>
    </source>
</evidence>
<evidence type="ECO:0000313" key="9">
    <source>
        <dbReference type="Proteomes" id="UP000240357"/>
    </source>
</evidence>
<sequence>MLLLTFLFINHKVKSRFNKEYQVSVQTIPIPTDDASINLGKHIATIKGCGDCHGQNFSGQVVIDDPAIGFLAGPNITRGKGGLLSRHKTYTDEDYVRAIKHGIGQDNKTLKLMPSYEYNPLSKKDLGALIAYLKSLPPVDNETPPIRLNPLAYVLTHFDKLPLVAAERVDHSTQSQEEVLPEVSAAYGQYVAVSCTGCHRDNFQGGSAIVPGSPDVPNINSSGNLGKWSEAQFIQTLRTGITPEGKKMNAKFMPWKMTKEYTDTEIKSLYKFLKSLPG</sequence>
<comment type="caution">
    <text evidence="8">The sequence shown here is derived from an EMBL/GenBank/DDBJ whole genome shotgun (WGS) entry which is preliminary data.</text>
</comment>
<keyword evidence="2 6" id="KW-0349">Heme</keyword>
<dbReference type="AlphaFoldDB" id="A0A2T2Y901"/>
<dbReference type="PROSITE" id="PS51007">
    <property type="entry name" value="CYTC"/>
    <property type="match status" value="2"/>
</dbReference>
<feature type="domain" description="Cytochrome c" evidence="7">
    <location>
        <begin position="183"/>
        <end position="277"/>
    </location>
</feature>
<evidence type="ECO:0000256" key="4">
    <source>
        <dbReference type="ARBA" id="ARBA00022982"/>
    </source>
</evidence>
<dbReference type="PANTHER" id="PTHR37823">
    <property type="entry name" value="CYTOCHROME C-553-LIKE"/>
    <property type="match status" value="1"/>
</dbReference>
<evidence type="ECO:0000313" key="8">
    <source>
        <dbReference type="EMBL" id="PSR51898.1"/>
    </source>
</evidence>
<feature type="domain" description="Cytochrome c" evidence="7">
    <location>
        <begin position="35"/>
        <end position="137"/>
    </location>
</feature>
<dbReference type="InterPro" id="IPR009056">
    <property type="entry name" value="Cyt_c-like_dom"/>
</dbReference>